<sequence>MLVPATSFAQYASSPFYDHTVALSQAYGIEAVVLRLDLATEFSAPYDDELAETIEGVTGPDYARFKGTLEQQDPTLAADLAAALDEVVETVEAGNDVTEAVATARELLAKAYAAIIPAEVRDTDAFMGGVMINLLLAEGGVAEGYEEAVENAEPWEYPIGWAALQRVKALWADVAAAATPQQLEDGEEMLAQLDTLYPQAEPPESVVAVVGLNPEEAESPSQRLGGILETVVNADLYPGRKLPRLAAHLATVTKEACAAYAEQPEIAAETIYAVHDLYDAHLADVAGLFAPEAEEQAGTSFAALISADDDDDERDAEAAGIPEEEEEKGEEQRSAAESCAQITETLIELRTALGG</sequence>
<dbReference type="RefSeq" id="WP_166188775.1">
    <property type="nucleotide sequence ID" value="NZ_CP049811.1"/>
</dbReference>
<dbReference type="KEGG" id="mon:G8E03_03660"/>
<accession>A0A6G7VIK8</accession>
<keyword evidence="3" id="KW-1185">Reference proteome</keyword>
<name>A0A6G7VIK8_9RHOB</name>
<evidence type="ECO:0000256" key="1">
    <source>
        <dbReference type="SAM" id="MobiDB-lite"/>
    </source>
</evidence>
<feature type="region of interest" description="Disordered" evidence="1">
    <location>
        <begin position="305"/>
        <end position="338"/>
    </location>
</feature>
<dbReference type="AlphaFoldDB" id="A0A6G7VIK8"/>
<organism evidence="2 3">
    <name type="scientific">Pontivivens nitratireducens</name>
    <dbReference type="NCBI Taxonomy" id="2758038"/>
    <lineage>
        <taxon>Bacteria</taxon>
        <taxon>Pseudomonadati</taxon>
        <taxon>Pseudomonadota</taxon>
        <taxon>Alphaproteobacteria</taxon>
        <taxon>Rhodobacterales</taxon>
        <taxon>Paracoccaceae</taxon>
        <taxon>Pontivivens</taxon>
    </lineage>
</organism>
<dbReference type="Proteomes" id="UP000500791">
    <property type="component" value="Chromosome"/>
</dbReference>
<protein>
    <submittedName>
        <fullName evidence="2">Uncharacterized protein</fullName>
    </submittedName>
</protein>
<reference evidence="2 3" key="1">
    <citation type="submission" date="2020-03" db="EMBL/GenBank/DDBJ databases">
        <title>Complete genome sequence of Monaibacterium sp. ALG8 with diverse plasmids.</title>
        <authorList>
            <person name="Sun C."/>
        </authorList>
    </citation>
    <scope>NUCLEOTIDE SEQUENCE [LARGE SCALE GENOMIC DNA]</scope>
    <source>
        <strain evidence="2 3">ALG8</strain>
    </source>
</reference>
<gene>
    <name evidence="2" type="ORF">G8E03_03660</name>
</gene>
<dbReference type="EMBL" id="CP049811">
    <property type="protein sequence ID" value="QIK39933.1"/>
    <property type="molecule type" value="Genomic_DNA"/>
</dbReference>
<evidence type="ECO:0000313" key="2">
    <source>
        <dbReference type="EMBL" id="QIK39933.1"/>
    </source>
</evidence>
<proteinExistence type="predicted"/>
<evidence type="ECO:0000313" key="3">
    <source>
        <dbReference type="Proteomes" id="UP000500791"/>
    </source>
</evidence>